<gene>
    <name evidence="1" type="ORF">GCM10007874_70490</name>
</gene>
<reference evidence="2" key="1">
    <citation type="journal article" date="2019" name="Int. J. Syst. Evol. Microbiol.">
        <title>The Global Catalogue of Microorganisms (GCM) 10K type strain sequencing project: providing services to taxonomists for standard genome sequencing and annotation.</title>
        <authorList>
            <consortium name="The Broad Institute Genomics Platform"/>
            <consortium name="The Broad Institute Genome Sequencing Center for Infectious Disease"/>
            <person name="Wu L."/>
            <person name="Ma J."/>
        </authorList>
    </citation>
    <scope>NUCLEOTIDE SEQUENCE [LARGE SCALE GENOMIC DNA]</scope>
    <source>
        <strain evidence="2">NBRC 101365</strain>
    </source>
</reference>
<organism evidence="1 2">
    <name type="scientific">Labrys miyagiensis</name>
    <dbReference type="NCBI Taxonomy" id="346912"/>
    <lineage>
        <taxon>Bacteria</taxon>
        <taxon>Pseudomonadati</taxon>
        <taxon>Pseudomonadota</taxon>
        <taxon>Alphaproteobacteria</taxon>
        <taxon>Hyphomicrobiales</taxon>
        <taxon>Xanthobacteraceae</taxon>
        <taxon>Labrys</taxon>
    </lineage>
</organism>
<name>A0ABQ6CUN8_9HYPH</name>
<accession>A0ABQ6CUN8</accession>
<dbReference type="EMBL" id="BSPC01000095">
    <property type="protein sequence ID" value="GLS24028.1"/>
    <property type="molecule type" value="Genomic_DNA"/>
</dbReference>
<evidence type="ECO:0008006" key="3">
    <source>
        <dbReference type="Google" id="ProtNLM"/>
    </source>
</evidence>
<evidence type="ECO:0000313" key="1">
    <source>
        <dbReference type="EMBL" id="GLS24028.1"/>
    </source>
</evidence>
<proteinExistence type="predicted"/>
<keyword evidence="2" id="KW-1185">Reference proteome</keyword>
<dbReference type="RefSeq" id="WP_284316949.1">
    <property type="nucleotide sequence ID" value="NZ_BSPC01000095.1"/>
</dbReference>
<dbReference type="InterPro" id="IPR046606">
    <property type="entry name" value="DUF6665"/>
</dbReference>
<comment type="caution">
    <text evidence="1">The sequence shown here is derived from an EMBL/GenBank/DDBJ whole genome shotgun (WGS) entry which is preliminary data.</text>
</comment>
<protein>
    <recommendedName>
        <fullName evidence="3">Phage gp6-like head-tail connector protein</fullName>
    </recommendedName>
</protein>
<sequence length="106" mass="11567">MTVRPPQNLSSLSPNAAVDVLAAEIRMEKAISLERTGEAAAKAVAILNALPLDDPERPRLLAETAEAVWGYFIQRELMGQSSHGAVIRDLAIPREVLVRLGVRRMP</sequence>
<dbReference type="Proteomes" id="UP001156882">
    <property type="component" value="Unassembled WGS sequence"/>
</dbReference>
<evidence type="ECO:0000313" key="2">
    <source>
        <dbReference type="Proteomes" id="UP001156882"/>
    </source>
</evidence>
<dbReference type="Pfam" id="PF20370">
    <property type="entry name" value="DUF6665"/>
    <property type="match status" value="1"/>
</dbReference>